<dbReference type="OrthoDB" id="2591125at2759"/>
<proteinExistence type="predicted"/>
<comment type="caution">
    <text evidence="3">The sequence shown here is derived from an EMBL/GenBank/DDBJ whole genome shotgun (WGS) entry which is preliminary data.</text>
</comment>
<feature type="region of interest" description="Disordered" evidence="1">
    <location>
        <begin position="262"/>
        <end position="300"/>
    </location>
</feature>
<gene>
    <name evidence="3" type="ORF">NliqN6_2501</name>
</gene>
<keyword evidence="2" id="KW-0472">Membrane</keyword>
<keyword evidence="4" id="KW-1185">Reference proteome</keyword>
<evidence type="ECO:0000313" key="4">
    <source>
        <dbReference type="Proteomes" id="UP000620104"/>
    </source>
</evidence>
<reference evidence="3" key="1">
    <citation type="submission" date="2020-07" db="EMBL/GenBank/DDBJ databases">
        <title>Draft Genome Sequence of a Deep-Sea Yeast, Naganishia (Cryptococcus) liquefaciens strain N6.</title>
        <authorList>
            <person name="Han Y.W."/>
            <person name="Kajitani R."/>
            <person name="Morimoto H."/>
            <person name="Parhat M."/>
            <person name="Tsubouchi H."/>
            <person name="Bakenova O."/>
            <person name="Ogata M."/>
            <person name="Argunhan B."/>
            <person name="Aoki R."/>
            <person name="Kajiwara S."/>
            <person name="Itoh T."/>
            <person name="Iwasaki H."/>
        </authorList>
    </citation>
    <scope>NUCLEOTIDE SEQUENCE</scope>
    <source>
        <strain evidence="3">N6</strain>
    </source>
</reference>
<organism evidence="3 4">
    <name type="scientific">Naganishia liquefaciens</name>
    <dbReference type="NCBI Taxonomy" id="104408"/>
    <lineage>
        <taxon>Eukaryota</taxon>
        <taxon>Fungi</taxon>
        <taxon>Dikarya</taxon>
        <taxon>Basidiomycota</taxon>
        <taxon>Agaricomycotina</taxon>
        <taxon>Tremellomycetes</taxon>
        <taxon>Filobasidiales</taxon>
        <taxon>Filobasidiaceae</taxon>
        <taxon>Naganishia</taxon>
    </lineage>
</organism>
<feature type="compositionally biased region" description="Polar residues" evidence="1">
    <location>
        <begin position="145"/>
        <end position="156"/>
    </location>
</feature>
<feature type="region of interest" description="Disordered" evidence="1">
    <location>
        <begin position="125"/>
        <end position="224"/>
    </location>
</feature>
<keyword evidence="2" id="KW-1133">Transmembrane helix</keyword>
<evidence type="ECO:0000256" key="1">
    <source>
        <dbReference type="SAM" id="MobiDB-lite"/>
    </source>
</evidence>
<feature type="compositionally biased region" description="Polar residues" evidence="1">
    <location>
        <begin position="286"/>
        <end position="299"/>
    </location>
</feature>
<feature type="compositionally biased region" description="Low complexity" evidence="1">
    <location>
        <begin position="208"/>
        <end position="224"/>
    </location>
</feature>
<accession>A0A8H3TSB0</accession>
<protein>
    <submittedName>
        <fullName evidence="3">Uncharacterized protein</fullName>
    </submittedName>
</protein>
<keyword evidence="2" id="KW-0812">Transmembrane</keyword>
<evidence type="ECO:0000256" key="2">
    <source>
        <dbReference type="SAM" id="Phobius"/>
    </source>
</evidence>
<sequence>MSTVASYTPSLPSADSPIRTIALQRLKLNVPVLVAVYVWLHSDFYTYILKKKFWVPALQWVLERWYDEQNNRIGSATSEVARRQRASELHEWAVGGIYALLAWNILQALYALYSNSTTAQMLQPNSKENAAPAPLAAPAPGPNPSTRVRASLTRSLPDSPMSHPAFPVTMSSDSLRRRLTQQSEGKRNDESEKKQITSSGDLDKGQTSQPHSSRQPEQPSPSRLPLSKLLQKHSQFSTSQTLGLLAPSPTFSQSYLSRSNADSFTSTGFSLPTPGHPEDEDLGSLRASSSRRYEGSSNKDLGGVSVDALQSFRARHFEGGTLRRSTAGSAVDRVRALSGLKMEGGEDSAQNDGHDGSTRQMVVA</sequence>
<dbReference type="EMBL" id="BLZA01000017">
    <property type="protein sequence ID" value="GHJ86099.1"/>
    <property type="molecule type" value="Genomic_DNA"/>
</dbReference>
<feature type="region of interest" description="Disordered" evidence="1">
    <location>
        <begin position="338"/>
        <end position="364"/>
    </location>
</feature>
<feature type="transmembrane region" description="Helical" evidence="2">
    <location>
        <begin position="92"/>
        <end position="113"/>
    </location>
</feature>
<name>A0A8H3TSB0_9TREE</name>
<dbReference type="AlphaFoldDB" id="A0A8H3TSB0"/>
<evidence type="ECO:0000313" key="3">
    <source>
        <dbReference type="EMBL" id="GHJ86099.1"/>
    </source>
</evidence>
<feature type="compositionally biased region" description="Basic and acidic residues" evidence="1">
    <location>
        <begin position="184"/>
        <end position="195"/>
    </location>
</feature>
<dbReference type="Proteomes" id="UP000620104">
    <property type="component" value="Unassembled WGS sequence"/>
</dbReference>